<evidence type="ECO:0000256" key="10">
    <source>
        <dbReference type="ARBA" id="ARBA00023242"/>
    </source>
</evidence>
<evidence type="ECO:0000256" key="13">
    <source>
        <dbReference type="ARBA" id="ARBA00046114"/>
    </source>
</evidence>
<evidence type="ECO:0000256" key="12">
    <source>
        <dbReference type="ARBA" id="ARBA00023273"/>
    </source>
</evidence>
<dbReference type="InterPro" id="IPR043597">
    <property type="entry name" value="TPH_dom"/>
</dbReference>
<keyword evidence="11" id="KW-0469">Meiosis</keyword>
<keyword evidence="5" id="KW-0963">Cytoplasm</keyword>
<dbReference type="EMBL" id="HBFA01014085">
    <property type="protein sequence ID" value="CAD8662787.1"/>
    <property type="molecule type" value="Transcribed_RNA"/>
</dbReference>
<dbReference type="PANTHER" id="PTHR19265">
    <property type="entry name" value="MEIOSIS-SPECIFIC NUCLEAR STRUCTURAL PROTEIN 1"/>
    <property type="match status" value="1"/>
</dbReference>
<feature type="coiled-coil region" evidence="14">
    <location>
        <begin position="115"/>
        <end position="220"/>
    </location>
</feature>
<reference evidence="17" key="1">
    <citation type="submission" date="2021-01" db="EMBL/GenBank/DDBJ databases">
        <authorList>
            <person name="Corre E."/>
            <person name="Pelletier E."/>
            <person name="Niang G."/>
            <person name="Scheremetjew M."/>
            <person name="Finn R."/>
            <person name="Kale V."/>
            <person name="Holt S."/>
            <person name="Cochrane G."/>
            <person name="Meng A."/>
            <person name="Brown T."/>
            <person name="Cohen L."/>
        </authorList>
    </citation>
    <scope>NUCLEOTIDE SEQUENCE</scope>
    <source>
        <strain evidence="17">CCMP722</strain>
    </source>
</reference>
<comment type="subcellular location">
    <subcellularLocation>
        <location evidence="2">Cytoplasm</location>
        <location evidence="2">Cytoskeleton</location>
        <location evidence="2">Flagellum axoneme</location>
    </subcellularLocation>
    <subcellularLocation>
        <location evidence="1">Nucleus</location>
    </subcellularLocation>
</comment>
<comment type="function">
    <text evidence="13">Microtubule inner protein (MIP) part of the dynein-decorated doublet microtubules (DMTs) in cilia axoneme, which is required for motile cilia beating. May play a role in the control of meiotic division and germ cell differentiation through regulation of pairing and recombination during meiosis. Required for sperm flagella assembly. May play a role in the assembly and function of the outer dynein arm-docking complex (ODA-DC). ODA-DC mediates outer dynein arms (ODA) binding onto the axonemal doublet microtubules.</text>
</comment>
<proteinExistence type="inferred from homology"/>
<evidence type="ECO:0000256" key="5">
    <source>
        <dbReference type="ARBA" id="ARBA00022490"/>
    </source>
</evidence>
<dbReference type="InterPro" id="IPR026504">
    <property type="entry name" value="MNS1"/>
</dbReference>
<evidence type="ECO:0000256" key="1">
    <source>
        <dbReference type="ARBA" id="ARBA00004123"/>
    </source>
</evidence>
<keyword evidence="7 14" id="KW-0175">Coiled coil</keyword>
<evidence type="ECO:0000256" key="4">
    <source>
        <dbReference type="ARBA" id="ARBA00014813"/>
    </source>
</evidence>
<evidence type="ECO:0000256" key="9">
    <source>
        <dbReference type="ARBA" id="ARBA00023212"/>
    </source>
</evidence>
<feature type="domain" description="Trichohyalin-plectin-homology" evidence="16">
    <location>
        <begin position="115"/>
        <end position="466"/>
    </location>
</feature>
<evidence type="ECO:0000256" key="15">
    <source>
        <dbReference type="SAM" id="MobiDB-lite"/>
    </source>
</evidence>
<evidence type="ECO:0000256" key="6">
    <source>
        <dbReference type="ARBA" id="ARBA00022846"/>
    </source>
</evidence>
<dbReference type="Pfam" id="PF13868">
    <property type="entry name" value="TPH"/>
    <property type="match status" value="1"/>
</dbReference>
<evidence type="ECO:0000259" key="16">
    <source>
        <dbReference type="Pfam" id="PF13868"/>
    </source>
</evidence>
<comment type="similarity">
    <text evidence="3">Belongs to the MNS1 family.</text>
</comment>
<dbReference type="AlphaFoldDB" id="A0A7S0N9X8"/>
<gene>
    <name evidence="17" type="ORF">POBO1169_LOCUS7298</name>
</gene>
<accession>A0A7S0N9X8</accession>
<evidence type="ECO:0000313" key="17">
    <source>
        <dbReference type="EMBL" id="CAD8662787.1"/>
    </source>
</evidence>
<dbReference type="GO" id="GO:0051321">
    <property type="term" value="P:meiotic cell cycle"/>
    <property type="evidence" value="ECO:0007669"/>
    <property type="project" value="UniProtKB-KW"/>
</dbReference>
<evidence type="ECO:0000256" key="14">
    <source>
        <dbReference type="SAM" id="Coils"/>
    </source>
</evidence>
<feature type="coiled-coil region" evidence="14">
    <location>
        <begin position="300"/>
        <end position="455"/>
    </location>
</feature>
<protein>
    <recommendedName>
        <fullName evidence="4">Meiosis-specific nuclear structural protein 1</fullName>
    </recommendedName>
</protein>
<keyword evidence="6" id="KW-0282">Flagellum</keyword>
<dbReference type="GO" id="GO:0005634">
    <property type="term" value="C:nucleus"/>
    <property type="evidence" value="ECO:0007669"/>
    <property type="project" value="UniProtKB-SubCell"/>
</dbReference>
<keyword evidence="9" id="KW-0206">Cytoskeleton</keyword>
<keyword evidence="12" id="KW-0966">Cell projection</keyword>
<sequence length="492" mass="59146">MAAIRNRPGSLGRAQEAREAKRRVDEYQLQGLLKYAEGNKMLVANSKVEERSEHTRREREARGRLREEMQMEGMYENHKQREYAQYVATEEAMISAALEKTHKADERSQREVQRIRNQSEELRWLQEKIRTAEVQMMRQLQLDEKQLIDHRKKQENEAYDDMLEANRQKAIADEDAKEARRRENQVGARYVLMEQMEEKLEQQRAAKKEFERERAAVDQIVSKIHEEDEMELLRKKSKQEETKKWVDNFMVEREQQREAQRNAEWEEEQRIREFNEEVAARKAAQAAVKKAKDDEAARILARIGKEKEEEMRRKEEMEELINRLYFEEEEKRHREKEAAKAEKQARMVEEMKQGNEFQKMLKAQRRIVELEEEERNRKIQMAKYAEDEQREKEAERRRKQKMLEFKAEVKELAAYKRGEYEKQKAREVAEFEAAAAQERREQDIVEQERQRMLREHAESLMAFLPKGVLRKPEDLDMLVGLLNEKMGQMGRD</sequence>
<evidence type="ECO:0000256" key="7">
    <source>
        <dbReference type="ARBA" id="ARBA00023054"/>
    </source>
</evidence>
<organism evidence="17">
    <name type="scientific">Pyramimonas obovata</name>
    <dbReference type="NCBI Taxonomy" id="1411642"/>
    <lineage>
        <taxon>Eukaryota</taxon>
        <taxon>Viridiplantae</taxon>
        <taxon>Chlorophyta</taxon>
        <taxon>Pyramimonadophyceae</taxon>
        <taxon>Pyramimonadales</taxon>
        <taxon>Pyramimonadaceae</taxon>
        <taxon>Pyramimonas</taxon>
        <taxon>Pyramimonas incertae sedis</taxon>
    </lineage>
</organism>
<feature type="region of interest" description="Disordered" evidence="15">
    <location>
        <begin position="1"/>
        <end position="23"/>
    </location>
</feature>
<dbReference type="PANTHER" id="PTHR19265:SF0">
    <property type="entry name" value="MEIOSIS-SPECIFIC NUCLEAR STRUCTURAL PROTEIN 1"/>
    <property type="match status" value="1"/>
</dbReference>
<evidence type="ECO:0000256" key="3">
    <source>
        <dbReference type="ARBA" id="ARBA00009158"/>
    </source>
</evidence>
<keyword evidence="8" id="KW-0969">Cilium</keyword>
<evidence type="ECO:0000256" key="2">
    <source>
        <dbReference type="ARBA" id="ARBA00004611"/>
    </source>
</evidence>
<name>A0A7S0N9X8_9CHLO</name>
<evidence type="ECO:0000256" key="11">
    <source>
        <dbReference type="ARBA" id="ARBA00023254"/>
    </source>
</evidence>
<keyword evidence="10" id="KW-0539">Nucleus</keyword>
<evidence type="ECO:0000256" key="8">
    <source>
        <dbReference type="ARBA" id="ARBA00023069"/>
    </source>
</evidence>